<dbReference type="PROSITE" id="PS52029">
    <property type="entry name" value="LD_TPASE"/>
    <property type="match status" value="1"/>
</dbReference>
<dbReference type="RefSeq" id="WP_073073040.1">
    <property type="nucleotide sequence ID" value="NZ_FQXN01000004.1"/>
</dbReference>
<feature type="active site" description="Proton donor/acceptor" evidence="9">
    <location>
        <position position="341"/>
    </location>
</feature>
<evidence type="ECO:0000256" key="4">
    <source>
        <dbReference type="ARBA" id="ARBA00022679"/>
    </source>
</evidence>
<dbReference type="PANTHER" id="PTHR30582:SF24">
    <property type="entry name" value="L,D-TRANSPEPTIDASE ERFK_SRFK-RELATED"/>
    <property type="match status" value="1"/>
</dbReference>
<evidence type="ECO:0000256" key="9">
    <source>
        <dbReference type="PROSITE-ProRule" id="PRU01373"/>
    </source>
</evidence>
<dbReference type="GO" id="GO:0018104">
    <property type="term" value="P:peptidoglycan-protein cross-linking"/>
    <property type="evidence" value="ECO:0007669"/>
    <property type="project" value="TreeGrafter"/>
</dbReference>
<dbReference type="Proteomes" id="UP000242592">
    <property type="component" value="Unassembled WGS sequence"/>
</dbReference>
<dbReference type="PANTHER" id="PTHR30582">
    <property type="entry name" value="L,D-TRANSPEPTIDASE"/>
    <property type="match status" value="1"/>
</dbReference>
<dbReference type="PROSITE" id="PS51782">
    <property type="entry name" value="LYSM"/>
    <property type="match status" value="1"/>
</dbReference>
<comment type="pathway">
    <text evidence="1 9">Cell wall biogenesis; peptidoglycan biosynthesis.</text>
</comment>
<dbReference type="EMBL" id="FQXN01000004">
    <property type="protein sequence ID" value="SHH44133.1"/>
    <property type="molecule type" value="Genomic_DNA"/>
</dbReference>
<dbReference type="OrthoDB" id="9787225at2"/>
<protein>
    <submittedName>
        <fullName evidence="12">LysM domain-containing protein</fullName>
    </submittedName>
</protein>
<comment type="similarity">
    <text evidence="2">Belongs to the YkuD family.</text>
</comment>
<feature type="active site" description="Nucleophile" evidence="9">
    <location>
        <position position="357"/>
    </location>
</feature>
<dbReference type="GO" id="GO:0071972">
    <property type="term" value="F:peptidoglycan L,D-transpeptidase activity"/>
    <property type="evidence" value="ECO:0007669"/>
    <property type="project" value="TreeGrafter"/>
</dbReference>
<dbReference type="InterPro" id="IPR036779">
    <property type="entry name" value="LysM_dom_sf"/>
</dbReference>
<evidence type="ECO:0000313" key="13">
    <source>
        <dbReference type="Proteomes" id="UP000242592"/>
    </source>
</evidence>
<dbReference type="InterPro" id="IPR038063">
    <property type="entry name" value="Transpep_catalytic_dom"/>
</dbReference>
<proteinExistence type="inferred from homology"/>
<dbReference type="GO" id="GO:0005576">
    <property type="term" value="C:extracellular region"/>
    <property type="evidence" value="ECO:0007669"/>
    <property type="project" value="TreeGrafter"/>
</dbReference>
<dbReference type="SUPFAM" id="SSF141523">
    <property type="entry name" value="L,D-transpeptidase catalytic domain-like"/>
    <property type="match status" value="1"/>
</dbReference>
<dbReference type="InterPro" id="IPR018392">
    <property type="entry name" value="LysM"/>
</dbReference>
<dbReference type="InterPro" id="IPR050979">
    <property type="entry name" value="LD-transpeptidase"/>
</dbReference>
<dbReference type="Pfam" id="PF01476">
    <property type="entry name" value="LysM"/>
    <property type="match status" value="1"/>
</dbReference>
<keyword evidence="3" id="KW-0328">Glycosyltransferase</keyword>
<gene>
    <name evidence="12" type="ORF">SAMN02745199_1095</name>
</gene>
<evidence type="ECO:0000256" key="5">
    <source>
        <dbReference type="ARBA" id="ARBA00022801"/>
    </source>
</evidence>
<dbReference type="CDD" id="cd16913">
    <property type="entry name" value="YkuD_like"/>
    <property type="match status" value="1"/>
</dbReference>
<dbReference type="InterPro" id="IPR005490">
    <property type="entry name" value="LD_TPept_cat_dom"/>
</dbReference>
<dbReference type="SUPFAM" id="SSF54106">
    <property type="entry name" value="LysM domain"/>
    <property type="match status" value="1"/>
</dbReference>
<evidence type="ECO:0000259" key="11">
    <source>
        <dbReference type="PROSITE" id="PS52029"/>
    </source>
</evidence>
<feature type="domain" description="LysM" evidence="10">
    <location>
        <begin position="207"/>
        <end position="251"/>
    </location>
</feature>
<dbReference type="Pfam" id="PF03734">
    <property type="entry name" value="YkuD"/>
    <property type="match status" value="1"/>
</dbReference>
<reference evidence="13" key="1">
    <citation type="submission" date="2016-11" db="EMBL/GenBank/DDBJ databases">
        <authorList>
            <person name="Varghese N."/>
            <person name="Submissions S."/>
        </authorList>
    </citation>
    <scope>NUCLEOTIDE SEQUENCE [LARGE SCALE GENOMIC DNA]</scope>
    <source>
        <strain evidence="13">DSM 15807</strain>
    </source>
</reference>
<keyword evidence="5" id="KW-0378">Hydrolase</keyword>
<keyword evidence="8 9" id="KW-0961">Cell wall biogenesis/degradation</keyword>
<sequence>MKKILSLIFLYIFLITFGAHYVEIETVTSTEVLLSVTPYYEPSISPKVYLYTPTGFIIARKAGNNLYEFRDGNYSWVIPIVYGKNNLNQIVTGVVSNVILDLREYKKSINLKVYTDPESKSLVAKVETEYTIVKAKVDDIRLDVIKTSEGYLLITKKPRKEFRNQLIITIRLKNGKEKKVEYNLFTLNGFTTYLRGDFTPYITNIFGTHTVKKGEILWEIANKYGVRTADLQIINKLEDPNKIYPGMKLKIGTVQFLEGLTTVVVNLSTSRLAVYYAGKLVKIFPVAIGRSDATPPGIYWILDKQIDPALYWYGEYIPPRSPINGLGTRFLQFSNPTYGIHGTTKPWEIGRRISHGCIRMFNFDVETLDAFVNLGSPVIVIKEYKNFPDNLSDLPEFTAFKEKMLLTKVN</sequence>
<dbReference type="CDD" id="cd00118">
    <property type="entry name" value="LysM"/>
    <property type="match status" value="1"/>
</dbReference>
<dbReference type="AlphaFoldDB" id="A0A1M5T199"/>
<dbReference type="SMART" id="SM00257">
    <property type="entry name" value="LysM"/>
    <property type="match status" value="1"/>
</dbReference>
<accession>A0A1M5T199</accession>
<keyword evidence="7 9" id="KW-0573">Peptidoglycan synthesis</keyword>
<dbReference type="Gene3D" id="3.10.350.10">
    <property type="entry name" value="LysM domain"/>
    <property type="match status" value="1"/>
</dbReference>
<keyword evidence="6 9" id="KW-0133">Cell shape</keyword>
<evidence type="ECO:0000256" key="8">
    <source>
        <dbReference type="ARBA" id="ARBA00023316"/>
    </source>
</evidence>
<name>A0A1M5T199_9BACT</name>
<dbReference type="GO" id="GO:0071555">
    <property type="term" value="P:cell wall organization"/>
    <property type="evidence" value="ECO:0007669"/>
    <property type="project" value="UniProtKB-UniRule"/>
</dbReference>
<dbReference type="UniPathway" id="UPA00219"/>
<evidence type="ECO:0000256" key="7">
    <source>
        <dbReference type="ARBA" id="ARBA00022984"/>
    </source>
</evidence>
<dbReference type="Gene3D" id="2.40.440.10">
    <property type="entry name" value="L,D-transpeptidase catalytic domain-like"/>
    <property type="match status" value="1"/>
</dbReference>
<keyword evidence="4" id="KW-0808">Transferase</keyword>
<organism evidence="12 13">
    <name type="scientific">Thermosipho atlanticus DSM 15807</name>
    <dbReference type="NCBI Taxonomy" id="1123380"/>
    <lineage>
        <taxon>Bacteria</taxon>
        <taxon>Thermotogati</taxon>
        <taxon>Thermotogota</taxon>
        <taxon>Thermotogae</taxon>
        <taxon>Thermotogales</taxon>
        <taxon>Fervidobacteriaceae</taxon>
        <taxon>Thermosipho</taxon>
    </lineage>
</organism>
<evidence type="ECO:0000259" key="10">
    <source>
        <dbReference type="PROSITE" id="PS51782"/>
    </source>
</evidence>
<evidence type="ECO:0000256" key="3">
    <source>
        <dbReference type="ARBA" id="ARBA00022676"/>
    </source>
</evidence>
<dbReference type="STRING" id="1123380.SAMN02745199_1095"/>
<dbReference type="GO" id="GO:0016757">
    <property type="term" value="F:glycosyltransferase activity"/>
    <property type="evidence" value="ECO:0007669"/>
    <property type="project" value="UniProtKB-KW"/>
</dbReference>
<evidence type="ECO:0000256" key="2">
    <source>
        <dbReference type="ARBA" id="ARBA00005992"/>
    </source>
</evidence>
<evidence type="ECO:0000256" key="6">
    <source>
        <dbReference type="ARBA" id="ARBA00022960"/>
    </source>
</evidence>
<dbReference type="GO" id="GO:0008360">
    <property type="term" value="P:regulation of cell shape"/>
    <property type="evidence" value="ECO:0007669"/>
    <property type="project" value="UniProtKB-UniRule"/>
</dbReference>
<keyword evidence="13" id="KW-1185">Reference proteome</keyword>
<feature type="domain" description="L,D-TPase catalytic" evidence="11">
    <location>
        <begin position="261"/>
        <end position="381"/>
    </location>
</feature>
<evidence type="ECO:0000256" key="1">
    <source>
        <dbReference type="ARBA" id="ARBA00004752"/>
    </source>
</evidence>
<evidence type="ECO:0000313" key="12">
    <source>
        <dbReference type="EMBL" id="SHH44133.1"/>
    </source>
</evidence>